<gene>
    <name evidence="2" type="ORF">PHLGIDRAFT_125533</name>
</gene>
<evidence type="ECO:0000256" key="1">
    <source>
        <dbReference type="SAM" id="MobiDB-lite"/>
    </source>
</evidence>
<dbReference type="AlphaFoldDB" id="A0A0C3PSU6"/>
<organism evidence="2 3">
    <name type="scientific">Phlebiopsis gigantea (strain 11061_1 CR5-6)</name>
    <name type="common">White-rot fungus</name>
    <name type="synonym">Peniophora gigantea</name>
    <dbReference type="NCBI Taxonomy" id="745531"/>
    <lineage>
        <taxon>Eukaryota</taxon>
        <taxon>Fungi</taxon>
        <taxon>Dikarya</taxon>
        <taxon>Basidiomycota</taxon>
        <taxon>Agaricomycotina</taxon>
        <taxon>Agaricomycetes</taxon>
        <taxon>Polyporales</taxon>
        <taxon>Phanerochaetaceae</taxon>
        <taxon>Phlebiopsis</taxon>
    </lineage>
</organism>
<feature type="region of interest" description="Disordered" evidence="1">
    <location>
        <begin position="159"/>
        <end position="220"/>
    </location>
</feature>
<dbReference type="Proteomes" id="UP000053257">
    <property type="component" value="Unassembled WGS sequence"/>
</dbReference>
<reference evidence="2 3" key="1">
    <citation type="journal article" date="2014" name="PLoS Genet.">
        <title>Analysis of the Phlebiopsis gigantea genome, transcriptome and secretome provides insight into its pioneer colonization strategies of wood.</title>
        <authorList>
            <person name="Hori C."/>
            <person name="Ishida T."/>
            <person name="Igarashi K."/>
            <person name="Samejima M."/>
            <person name="Suzuki H."/>
            <person name="Master E."/>
            <person name="Ferreira P."/>
            <person name="Ruiz-Duenas F.J."/>
            <person name="Held B."/>
            <person name="Canessa P."/>
            <person name="Larrondo L.F."/>
            <person name="Schmoll M."/>
            <person name="Druzhinina I.S."/>
            <person name="Kubicek C.P."/>
            <person name="Gaskell J.A."/>
            <person name="Kersten P."/>
            <person name="St John F."/>
            <person name="Glasner J."/>
            <person name="Sabat G."/>
            <person name="Splinter BonDurant S."/>
            <person name="Syed K."/>
            <person name="Yadav J."/>
            <person name="Mgbeahuruike A.C."/>
            <person name="Kovalchuk A."/>
            <person name="Asiegbu F.O."/>
            <person name="Lackner G."/>
            <person name="Hoffmeister D."/>
            <person name="Rencoret J."/>
            <person name="Gutierrez A."/>
            <person name="Sun H."/>
            <person name="Lindquist E."/>
            <person name="Barry K."/>
            <person name="Riley R."/>
            <person name="Grigoriev I.V."/>
            <person name="Henrissat B."/>
            <person name="Kues U."/>
            <person name="Berka R.M."/>
            <person name="Martinez A.T."/>
            <person name="Covert S.F."/>
            <person name="Blanchette R.A."/>
            <person name="Cullen D."/>
        </authorList>
    </citation>
    <scope>NUCLEOTIDE SEQUENCE [LARGE SCALE GENOMIC DNA]</scope>
    <source>
        <strain evidence="2 3">11061_1 CR5-6</strain>
    </source>
</reference>
<feature type="region of interest" description="Disordered" evidence="1">
    <location>
        <begin position="1"/>
        <end position="132"/>
    </location>
</feature>
<feature type="compositionally biased region" description="Low complexity" evidence="1">
    <location>
        <begin position="116"/>
        <end position="129"/>
    </location>
</feature>
<sequence>MSSQNTSNTAPSQPIPINPRRGRAESVSDTSSESSASPVSPTQSPLSSMAQPRIASPTSTPILSYLLSQSPKSPTNATYPFRRGFGPTVFEDDSDPDLATPKQHARRASTVVWPGAERAAPPAQSAAAPTQEDRAAGLLRRLSLGGTALRPILPQIRTAAPTAPSERVPPNSPVVERGARMAAAARKSRRATMAAGTARPKRAPSPMGERILTGHFDGFN</sequence>
<feature type="compositionally biased region" description="Low complexity" evidence="1">
    <location>
        <begin position="25"/>
        <end position="44"/>
    </location>
</feature>
<dbReference type="OrthoDB" id="2554033at2759"/>
<keyword evidence="3" id="KW-1185">Reference proteome</keyword>
<feature type="compositionally biased region" description="Low complexity" evidence="1">
    <location>
        <begin position="180"/>
        <end position="195"/>
    </location>
</feature>
<protein>
    <submittedName>
        <fullName evidence="2">Uncharacterized protein</fullName>
    </submittedName>
</protein>
<evidence type="ECO:0000313" key="3">
    <source>
        <dbReference type="Proteomes" id="UP000053257"/>
    </source>
</evidence>
<dbReference type="EMBL" id="KN840454">
    <property type="protein sequence ID" value="KIP10498.1"/>
    <property type="molecule type" value="Genomic_DNA"/>
</dbReference>
<feature type="compositionally biased region" description="Polar residues" evidence="1">
    <location>
        <begin position="1"/>
        <end position="12"/>
    </location>
</feature>
<dbReference type="HOGENOM" id="CLU_1294783_0_0_1"/>
<evidence type="ECO:0000313" key="2">
    <source>
        <dbReference type="EMBL" id="KIP10498.1"/>
    </source>
</evidence>
<feature type="compositionally biased region" description="Polar residues" evidence="1">
    <location>
        <begin position="45"/>
        <end position="78"/>
    </location>
</feature>
<name>A0A0C3PSU6_PHLG1</name>
<proteinExistence type="predicted"/>
<accession>A0A0C3PSU6</accession>